<reference evidence="1 2" key="1">
    <citation type="submission" date="2024-02" db="EMBL/GenBank/DDBJ databases">
        <authorList>
            <person name="Vignale AGUSTIN F."/>
            <person name="Sosa J E."/>
            <person name="Modenutti C."/>
        </authorList>
    </citation>
    <scope>NUCLEOTIDE SEQUENCE [LARGE SCALE GENOMIC DNA]</scope>
</reference>
<dbReference type="EMBL" id="CAUOFW020002836">
    <property type="protein sequence ID" value="CAK9156340.1"/>
    <property type="molecule type" value="Genomic_DNA"/>
</dbReference>
<comment type="caution">
    <text evidence="1">The sequence shown here is derived from an EMBL/GenBank/DDBJ whole genome shotgun (WGS) entry which is preliminary data.</text>
</comment>
<name>A0ABC8SHK4_9AQUA</name>
<keyword evidence="2" id="KW-1185">Reference proteome</keyword>
<dbReference type="AlphaFoldDB" id="A0ABC8SHK4"/>
<sequence length="77" mass="8141">VLETSGEVIAQGELAPSLVVECSIQHLVNDAEVVNANEEPAALETMLPMDAENVNANKYEAILNDGAIQATVHVAKK</sequence>
<evidence type="ECO:0000313" key="1">
    <source>
        <dbReference type="EMBL" id="CAK9156340.1"/>
    </source>
</evidence>
<dbReference type="Proteomes" id="UP001642360">
    <property type="component" value="Unassembled WGS sequence"/>
</dbReference>
<evidence type="ECO:0000313" key="2">
    <source>
        <dbReference type="Proteomes" id="UP001642360"/>
    </source>
</evidence>
<organism evidence="1 2">
    <name type="scientific">Ilex paraguariensis</name>
    <name type="common">yerba mate</name>
    <dbReference type="NCBI Taxonomy" id="185542"/>
    <lineage>
        <taxon>Eukaryota</taxon>
        <taxon>Viridiplantae</taxon>
        <taxon>Streptophyta</taxon>
        <taxon>Embryophyta</taxon>
        <taxon>Tracheophyta</taxon>
        <taxon>Spermatophyta</taxon>
        <taxon>Magnoliopsida</taxon>
        <taxon>eudicotyledons</taxon>
        <taxon>Gunneridae</taxon>
        <taxon>Pentapetalae</taxon>
        <taxon>asterids</taxon>
        <taxon>campanulids</taxon>
        <taxon>Aquifoliales</taxon>
        <taxon>Aquifoliaceae</taxon>
        <taxon>Ilex</taxon>
    </lineage>
</organism>
<proteinExistence type="predicted"/>
<protein>
    <submittedName>
        <fullName evidence="1">Uncharacterized protein</fullName>
    </submittedName>
</protein>
<feature type="non-terminal residue" evidence="1">
    <location>
        <position position="1"/>
    </location>
</feature>
<accession>A0ABC8SHK4</accession>
<gene>
    <name evidence="1" type="ORF">ILEXP_LOCUS24874</name>
</gene>